<dbReference type="CDD" id="cd06445">
    <property type="entry name" value="ATase"/>
    <property type="match status" value="1"/>
</dbReference>
<dbReference type="FunFam" id="1.10.10.10:FF:000214">
    <property type="entry name" value="Methylated-DNA--protein-cysteine methyltransferase"/>
    <property type="match status" value="1"/>
</dbReference>
<comment type="function">
    <text evidence="9">Involved in the cellular defense against the biological effects of O6-methylguanine (O6-MeG) and O4-methylthymine (O4-MeT) in DNA. Repairs the methylated nucleobase in DNA by stoichiometrically transferring the methyl group to a cysteine residue in the enzyme. This is a suicide reaction: the enzyme is irreversibly inactivated.</text>
</comment>
<evidence type="ECO:0000256" key="8">
    <source>
        <dbReference type="ARBA" id="ARBA00049348"/>
    </source>
</evidence>
<evidence type="ECO:0000313" key="12">
    <source>
        <dbReference type="EMBL" id="OZS78603.1"/>
    </source>
</evidence>
<dbReference type="EC" id="2.1.1.63" evidence="9"/>
<dbReference type="InterPro" id="IPR008332">
    <property type="entry name" value="MethylG_MeTrfase_N"/>
</dbReference>
<evidence type="ECO:0000256" key="1">
    <source>
        <dbReference type="ARBA" id="ARBA00001286"/>
    </source>
</evidence>
<dbReference type="HAMAP" id="MF_00772">
    <property type="entry name" value="OGT"/>
    <property type="match status" value="1"/>
</dbReference>
<dbReference type="InterPro" id="IPR014048">
    <property type="entry name" value="MethylDNA_cys_MeTrfase_DNA-bd"/>
</dbReference>
<keyword evidence="6 9" id="KW-0227">DNA damage</keyword>
<dbReference type="AlphaFoldDB" id="A0A264W4T3"/>
<comment type="similarity">
    <text evidence="2 9">Belongs to the MGMT family.</text>
</comment>
<organism evidence="12 13">
    <name type="scientific">Tetzosporium hominis</name>
    <dbReference type="NCBI Taxonomy" id="2020506"/>
    <lineage>
        <taxon>Bacteria</taxon>
        <taxon>Bacillati</taxon>
        <taxon>Bacillota</taxon>
        <taxon>Bacilli</taxon>
        <taxon>Bacillales</taxon>
        <taxon>Caryophanaceae</taxon>
        <taxon>Tetzosporium</taxon>
    </lineage>
</organism>
<reference evidence="12 13" key="1">
    <citation type="submission" date="2017-07" db="EMBL/GenBank/DDBJ databases">
        <title>Tetzosporium hominis gen.nov. sp.nov.</title>
        <authorList>
            <person name="Tetz G."/>
            <person name="Tetz V."/>
        </authorList>
    </citation>
    <scope>NUCLEOTIDE SEQUENCE [LARGE SCALE GENOMIC DNA]</scope>
    <source>
        <strain evidence="12 13">VT-49</strain>
    </source>
</reference>
<evidence type="ECO:0000256" key="3">
    <source>
        <dbReference type="ARBA" id="ARBA00022490"/>
    </source>
</evidence>
<comment type="caution">
    <text evidence="12">The sequence shown here is derived from an EMBL/GenBank/DDBJ whole genome shotgun (WGS) entry which is preliminary data.</text>
</comment>
<evidence type="ECO:0000256" key="6">
    <source>
        <dbReference type="ARBA" id="ARBA00022763"/>
    </source>
</evidence>
<dbReference type="RefSeq" id="WP_094942259.1">
    <property type="nucleotide sequence ID" value="NZ_NOKQ01000194.1"/>
</dbReference>
<dbReference type="Pfam" id="PF01035">
    <property type="entry name" value="DNA_binding_1"/>
    <property type="match status" value="1"/>
</dbReference>
<feature type="active site" description="Nucleophile; methyl group acceptor" evidence="9">
    <location>
        <position position="125"/>
    </location>
</feature>
<dbReference type="Gene3D" id="3.30.160.70">
    <property type="entry name" value="Methylated DNA-protein cysteine methyltransferase domain"/>
    <property type="match status" value="1"/>
</dbReference>
<keyword evidence="13" id="KW-1185">Reference proteome</keyword>
<comment type="subcellular location">
    <subcellularLocation>
        <location evidence="9">Cytoplasm</location>
    </subcellularLocation>
</comment>
<dbReference type="Pfam" id="PF02870">
    <property type="entry name" value="Methyltransf_1N"/>
    <property type="match status" value="1"/>
</dbReference>
<dbReference type="InterPro" id="IPR036388">
    <property type="entry name" value="WH-like_DNA-bd_sf"/>
</dbReference>
<evidence type="ECO:0000256" key="2">
    <source>
        <dbReference type="ARBA" id="ARBA00008711"/>
    </source>
</evidence>
<evidence type="ECO:0000256" key="7">
    <source>
        <dbReference type="ARBA" id="ARBA00023204"/>
    </source>
</evidence>
<dbReference type="SUPFAM" id="SSF46767">
    <property type="entry name" value="Methylated DNA-protein cysteine methyltransferase, C-terminal domain"/>
    <property type="match status" value="1"/>
</dbReference>
<keyword evidence="3 9" id="KW-0963">Cytoplasm</keyword>
<dbReference type="InterPro" id="IPR001497">
    <property type="entry name" value="MethylDNA_cys_MeTrfase_AS"/>
</dbReference>
<protein>
    <recommendedName>
        <fullName evidence="9">Methylated-DNA--protein-cysteine methyltransferase</fullName>
        <ecNumber evidence="9">2.1.1.63</ecNumber>
    </recommendedName>
    <alternativeName>
        <fullName evidence="9">6-O-methylguanine-DNA methyltransferase</fullName>
        <shortName evidence="9">MGMT</shortName>
    </alternativeName>
    <alternativeName>
        <fullName evidence="9">O-6-methylguanine-DNA-alkyltransferase</fullName>
    </alternativeName>
</protein>
<feature type="domain" description="Methylguanine DNA methyltransferase ribonuclease-like" evidence="11">
    <location>
        <begin position="6"/>
        <end position="68"/>
    </location>
</feature>
<dbReference type="GO" id="GO:0032259">
    <property type="term" value="P:methylation"/>
    <property type="evidence" value="ECO:0007669"/>
    <property type="project" value="UniProtKB-KW"/>
</dbReference>
<dbReference type="PROSITE" id="PS00374">
    <property type="entry name" value="MGMT"/>
    <property type="match status" value="1"/>
</dbReference>
<dbReference type="Gene3D" id="1.10.10.10">
    <property type="entry name" value="Winged helix-like DNA-binding domain superfamily/Winged helix DNA-binding domain"/>
    <property type="match status" value="1"/>
</dbReference>
<evidence type="ECO:0000256" key="9">
    <source>
        <dbReference type="HAMAP-Rule" id="MF_00772"/>
    </source>
</evidence>
<dbReference type="Proteomes" id="UP000217065">
    <property type="component" value="Unassembled WGS sequence"/>
</dbReference>
<feature type="domain" description="Methylated-DNA-[protein]-cysteine S-methyltransferase DNA binding" evidence="10">
    <location>
        <begin position="74"/>
        <end position="153"/>
    </location>
</feature>
<dbReference type="PANTHER" id="PTHR10815">
    <property type="entry name" value="METHYLATED-DNA--PROTEIN-CYSTEINE METHYLTRANSFERASE"/>
    <property type="match status" value="1"/>
</dbReference>
<dbReference type="PANTHER" id="PTHR10815:SF13">
    <property type="entry name" value="METHYLATED-DNA--PROTEIN-CYSTEINE METHYLTRANSFERASE"/>
    <property type="match status" value="1"/>
</dbReference>
<evidence type="ECO:0000256" key="4">
    <source>
        <dbReference type="ARBA" id="ARBA00022603"/>
    </source>
</evidence>
<keyword evidence="7 9" id="KW-0234">DNA repair</keyword>
<dbReference type="InterPro" id="IPR023546">
    <property type="entry name" value="MGMT"/>
</dbReference>
<dbReference type="GO" id="GO:0005737">
    <property type="term" value="C:cytoplasm"/>
    <property type="evidence" value="ECO:0007669"/>
    <property type="project" value="UniProtKB-SubCell"/>
</dbReference>
<accession>A0A264W4T3</accession>
<evidence type="ECO:0000256" key="5">
    <source>
        <dbReference type="ARBA" id="ARBA00022679"/>
    </source>
</evidence>
<name>A0A264W4T3_9BACL</name>
<proteinExistence type="inferred from homology"/>
<dbReference type="GO" id="GO:0006307">
    <property type="term" value="P:DNA alkylation repair"/>
    <property type="evidence" value="ECO:0007669"/>
    <property type="project" value="UniProtKB-UniRule"/>
</dbReference>
<keyword evidence="4 9" id="KW-0489">Methyltransferase</keyword>
<dbReference type="SUPFAM" id="SSF53155">
    <property type="entry name" value="Methylated DNA-protein cysteine methyltransferase domain"/>
    <property type="match status" value="1"/>
</dbReference>
<dbReference type="InterPro" id="IPR036631">
    <property type="entry name" value="MGMT_N_sf"/>
</dbReference>
<dbReference type="OrthoDB" id="9802228at2"/>
<sequence>MAQVDYATPIGRLVITGDEKAVHSVLFEDGDELQHPYSETLPQELKLAFQEIKDYFEGKGKDFTFQMEPQTGTPFQREVWQSLSAIPYGETGSYLQIATSINRPKAVRAVGGANGRNPFTVVLPCHRIIGSSGKMVGYTGGLWRKEWLLAHEQKFKTTLAD</sequence>
<dbReference type="EMBL" id="NOKQ01000194">
    <property type="protein sequence ID" value="OZS78603.1"/>
    <property type="molecule type" value="Genomic_DNA"/>
</dbReference>
<evidence type="ECO:0000313" key="13">
    <source>
        <dbReference type="Proteomes" id="UP000217065"/>
    </source>
</evidence>
<dbReference type="GO" id="GO:0003908">
    <property type="term" value="F:methylated-DNA-[protein]-cysteine S-methyltransferase activity"/>
    <property type="evidence" value="ECO:0007669"/>
    <property type="project" value="UniProtKB-UniRule"/>
</dbReference>
<comment type="miscellaneous">
    <text evidence="9">This enzyme catalyzes only one turnover and therefore is not strictly catalytic. According to one definition, an enzyme is a biocatalyst that acts repeatedly and over many reaction cycles.</text>
</comment>
<comment type="catalytic activity">
    <reaction evidence="1 9">
        <text>a 4-O-methyl-thymidine in DNA + L-cysteinyl-[protein] = a thymidine in DNA + S-methyl-L-cysteinyl-[protein]</text>
        <dbReference type="Rhea" id="RHEA:53428"/>
        <dbReference type="Rhea" id="RHEA-COMP:10131"/>
        <dbReference type="Rhea" id="RHEA-COMP:10132"/>
        <dbReference type="Rhea" id="RHEA-COMP:13555"/>
        <dbReference type="Rhea" id="RHEA-COMP:13556"/>
        <dbReference type="ChEBI" id="CHEBI:29950"/>
        <dbReference type="ChEBI" id="CHEBI:82612"/>
        <dbReference type="ChEBI" id="CHEBI:137386"/>
        <dbReference type="ChEBI" id="CHEBI:137387"/>
        <dbReference type="EC" id="2.1.1.63"/>
    </reaction>
</comment>
<gene>
    <name evidence="12" type="ORF">CF394_05625</name>
</gene>
<dbReference type="NCBIfam" id="TIGR00589">
    <property type="entry name" value="ogt"/>
    <property type="match status" value="1"/>
</dbReference>
<evidence type="ECO:0000259" key="11">
    <source>
        <dbReference type="Pfam" id="PF02870"/>
    </source>
</evidence>
<evidence type="ECO:0000259" key="10">
    <source>
        <dbReference type="Pfam" id="PF01035"/>
    </source>
</evidence>
<comment type="catalytic activity">
    <reaction evidence="8 9">
        <text>a 6-O-methyl-2'-deoxyguanosine in DNA + L-cysteinyl-[protein] = S-methyl-L-cysteinyl-[protein] + a 2'-deoxyguanosine in DNA</text>
        <dbReference type="Rhea" id="RHEA:24000"/>
        <dbReference type="Rhea" id="RHEA-COMP:10131"/>
        <dbReference type="Rhea" id="RHEA-COMP:10132"/>
        <dbReference type="Rhea" id="RHEA-COMP:11367"/>
        <dbReference type="Rhea" id="RHEA-COMP:11368"/>
        <dbReference type="ChEBI" id="CHEBI:29950"/>
        <dbReference type="ChEBI" id="CHEBI:82612"/>
        <dbReference type="ChEBI" id="CHEBI:85445"/>
        <dbReference type="ChEBI" id="CHEBI:85448"/>
        <dbReference type="EC" id="2.1.1.63"/>
    </reaction>
</comment>
<keyword evidence="5 9" id="KW-0808">Transferase</keyword>
<dbReference type="InterPro" id="IPR036217">
    <property type="entry name" value="MethylDNA_cys_MeTrfase_DNAb"/>
</dbReference>